<dbReference type="EMBL" id="KB726281">
    <property type="protein sequence ID" value="EMT72088.1"/>
    <property type="molecule type" value="Genomic_DNA"/>
</dbReference>
<reference evidence="4" key="1">
    <citation type="submission" date="2012-09" db="EMBL/GenBank/DDBJ databases">
        <title>Genome sequencing and comparative transcriptomics of race 1 and race 4 of banana pathogen: Fusarium oxysporum f. sp. cubense.</title>
        <authorList>
            <person name="Fang X."/>
            <person name="Huang J."/>
        </authorList>
    </citation>
    <scope>NUCLEOTIDE SEQUENCE [LARGE SCALE GENOMIC DNA]</scope>
    <source>
        <strain evidence="4">race 4</strain>
    </source>
</reference>
<evidence type="ECO:0000256" key="1">
    <source>
        <dbReference type="ARBA" id="ARBA00022737"/>
    </source>
</evidence>
<dbReference type="InterPro" id="IPR056884">
    <property type="entry name" value="NPHP3-like_N"/>
</dbReference>
<dbReference type="InterPro" id="IPR031359">
    <property type="entry name" value="NACHT_N"/>
</dbReference>
<keyword evidence="1" id="KW-0677">Repeat</keyword>
<dbReference type="InterPro" id="IPR007111">
    <property type="entry name" value="NACHT_NTPase"/>
</dbReference>
<dbReference type="STRING" id="1229665.N1RZM7"/>
<dbReference type="PANTHER" id="PTHR10039">
    <property type="entry name" value="AMELOGENIN"/>
    <property type="match status" value="1"/>
</dbReference>
<dbReference type="HOGENOM" id="CLU_000288_6_21_1"/>
<dbReference type="Pfam" id="PF24883">
    <property type="entry name" value="NPHP3_N"/>
    <property type="match status" value="1"/>
</dbReference>
<dbReference type="Proteomes" id="UP000016929">
    <property type="component" value="Unassembled WGS sequence"/>
</dbReference>
<dbReference type="AlphaFoldDB" id="N1RZM7"/>
<reference evidence="4" key="2">
    <citation type="journal article" date="2014" name="PLoS ONE">
        <title>Genome and Transcriptome Analysis of the Fungal Pathogen Fusarium oxysporum f. sp. cubense Causing Banana Vascular Wilt Disease.</title>
        <authorList>
            <person name="Guo L."/>
            <person name="Han L."/>
            <person name="Yang L."/>
            <person name="Zeng H."/>
            <person name="Fan D."/>
            <person name="Zhu Y."/>
            <person name="Feng Y."/>
            <person name="Wang G."/>
            <person name="Peng C."/>
            <person name="Jiang X."/>
            <person name="Zhou D."/>
            <person name="Ni P."/>
            <person name="Liang C."/>
            <person name="Liu L."/>
            <person name="Wang J."/>
            <person name="Mao C."/>
            <person name="Fang X."/>
            <person name="Peng M."/>
            <person name="Huang J."/>
        </authorList>
    </citation>
    <scope>NUCLEOTIDE SEQUENCE [LARGE SCALE GENOMIC DNA]</scope>
    <source>
        <strain evidence="4">race 4</strain>
    </source>
</reference>
<dbReference type="SUPFAM" id="SSF52540">
    <property type="entry name" value="P-loop containing nucleoside triphosphate hydrolases"/>
    <property type="match status" value="1"/>
</dbReference>
<dbReference type="Pfam" id="PF17100">
    <property type="entry name" value="NACHT_N"/>
    <property type="match status" value="1"/>
</dbReference>
<proteinExistence type="predicted"/>
<keyword evidence="4" id="KW-1185">Reference proteome</keyword>
<dbReference type="OrthoDB" id="538223at2759"/>
<organism evidence="3 4">
    <name type="scientific">Fusarium oxysporum f. sp. cubense (strain race 4)</name>
    <name type="common">Panama disease fungus</name>
    <dbReference type="NCBI Taxonomy" id="2502994"/>
    <lineage>
        <taxon>Eukaryota</taxon>
        <taxon>Fungi</taxon>
        <taxon>Dikarya</taxon>
        <taxon>Ascomycota</taxon>
        <taxon>Pezizomycotina</taxon>
        <taxon>Sordariomycetes</taxon>
        <taxon>Hypocreomycetidae</taxon>
        <taxon>Hypocreales</taxon>
        <taxon>Nectriaceae</taxon>
        <taxon>Fusarium</taxon>
        <taxon>Fusarium oxysporum species complex</taxon>
    </lineage>
</organism>
<protein>
    <submittedName>
        <fullName evidence="3">Vegetative incompatibility protein HET-E-1</fullName>
    </submittedName>
</protein>
<dbReference type="PROSITE" id="PS50837">
    <property type="entry name" value="NACHT"/>
    <property type="match status" value="1"/>
</dbReference>
<evidence type="ECO:0000313" key="3">
    <source>
        <dbReference type="EMBL" id="EMT72088.1"/>
    </source>
</evidence>
<evidence type="ECO:0000313" key="4">
    <source>
        <dbReference type="Proteomes" id="UP000016929"/>
    </source>
</evidence>
<accession>N1RZM7</accession>
<name>N1RZM7_FUSC4</name>
<dbReference type="Gene3D" id="3.40.50.300">
    <property type="entry name" value="P-loop containing nucleotide triphosphate hydrolases"/>
    <property type="match status" value="1"/>
</dbReference>
<evidence type="ECO:0000259" key="2">
    <source>
        <dbReference type="PROSITE" id="PS50837"/>
    </source>
</evidence>
<feature type="domain" description="NACHT" evidence="2">
    <location>
        <begin position="160"/>
        <end position="303"/>
    </location>
</feature>
<dbReference type="InterPro" id="IPR027417">
    <property type="entry name" value="P-loop_NTPase"/>
</dbReference>
<sequence>MKEPGLNRQGIAYVLSRMEWYWNLAELVLLQENSSVSSAALRRNLEAQIIDFYKKLLLFQMRSACLYYRNWGVVILRDAVKLDDWSGELNTIKDAERLIRKDIEQYDYQDIRLKLGKIEKSAVEQAESLETICKVLREEARLKEKNDDTYQTFIDDPSSRVLWINGPPGKGRTMLLCGIINELQKSLRPISFFLCQGNVKEEYLSSDIAVMRGLIYVLLEHQPSLISAIRPRYDKQNDRLFNSINSSELLGDILTTMLQDPSLRDTILLVDALDECNINRSKFTNLIVELSKSCNTKWILSSRDWPEIHQELADATGLISLDLEQEHESVSQAVRSYISKKVDDLAKTKWKNDLELKERIFDYMQSHADDTFLWVVLVCERLANSGIRKRLVMEELVKFPMSLRALYEAMMDRITDSSEADRLKQILALVCVVYRPIKLAEMPTLVEPMAGYDEDDVRDAIASCGSLLTLQNGEIFFVHQSAKEFLLMRSYQHAHIFSRSVAAMENTLRQDIYKLGSPGAHNLAEVPSLDLLASIRYSCVYWAQHLCKSHLTKEPGRSNLERLFHFLQMKFTCWLEALSLINELSTAIKSIMVLETTVVDMQMQEITDFVRDARLFISHHNPAIKTAALQVYYSALIFSPKSSVIRQQFSY</sequence>
<gene>
    <name evidence="3" type="ORF">FOC4_g10003938</name>
</gene>